<dbReference type="RefSeq" id="WP_146286695.1">
    <property type="nucleotide sequence ID" value="NZ_BMLP01000003.1"/>
</dbReference>
<protein>
    <recommendedName>
        <fullName evidence="4">NfeD-like C-terminal, partner-binding</fullName>
    </recommendedName>
</protein>
<keyword evidence="3" id="KW-1185">Reference proteome</keyword>
<sequence length="85" mass="9376">MPWWLWIVGGLVIGMLELMLPGYIFLGFAIGAVLVGGALWLGFAPALAAQLAIWAVISLAAWLGLRALLPYQRGEVKRWKRDIND</sequence>
<keyword evidence="1" id="KW-0472">Membrane</keyword>
<dbReference type="OrthoDB" id="7745385at2"/>
<proteinExistence type="predicted"/>
<evidence type="ECO:0000313" key="3">
    <source>
        <dbReference type="Proteomes" id="UP000598196"/>
    </source>
</evidence>
<organism evidence="2 3">
    <name type="scientific">Gemmobacter aquaticus</name>
    <dbReference type="NCBI Taxonomy" id="490185"/>
    <lineage>
        <taxon>Bacteria</taxon>
        <taxon>Pseudomonadati</taxon>
        <taxon>Pseudomonadota</taxon>
        <taxon>Alphaproteobacteria</taxon>
        <taxon>Rhodobacterales</taxon>
        <taxon>Paracoccaceae</taxon>
        <taxon>Gemmobacter</taxon>
    </lineage>
</organism>
<comment type="caution">
    <text evidence="2">The sequence shown here is derived from an EMBL/GenBank/DDBJ whole genome shotgun (WGS) entry which is preliminary data.</text>
</comment>
<keyword evidence="1" id="KW-1133">Transmembrane helix</keyword>
<dbReference type="EMBL" id="BMLP01000003">
    <property type="protein sequence ID" value="GGO32331.1"/>
    <property type="molecule type" value="Genomic_DNA"/>
</dbReference>
<feature type="transmembrane region" description="Helical" evidence="1">
    <location>
        <begin position="20"/>
        <end position="41"/>
    </location>
</feature>
<dbReference type="AlphaFoldDB" id="A0A918DCW5"/>
<dbReference type="Proteomes" id="UP000598196">
    <property type="component" value="Unassembled WGS sequence"/>
</dbReference>
<reference evidence="2 3" key="1">
    <citation type="journal article" date="2014" name="Int. J. Syst. Evol. Microbiol.">
        <title>Complete genome sequence of Corynebacterium casei LMG S-19264T (=DSM 44701T), isolated from a smear-ripened cheese.</title>
        <authorList>
            <consortium name="US DOE Joint Genome Institute (JGI-PGF)"/>
            <person name="Walter F."/>
            <person name="Albersmeier A."/>
            <person name="Kalinowski J."/>
            <person name="Ruckert C."/>
        </authorList>
    </citation>
    <scope>NUCLEOTIDE SEQUENCE [LARGE SCALE GENOMIC DNA]</scope>
    <source>
        <strain evidence="2 3">CGMCC 1.7029</strain>
    </source>
</reference>
<name>A0A918DCW5_9RHOB</name>
<accession>A0A918DCW5</accession>
<keyword evidence="1" id="KW-0812">Transmembrane</keyword>
<evidence type="ECO:0000313" key="2">
    <source>
        <dbReference type="EMBL" id="GGO32331.1"/>
    </source>
</evidence>
<gene>
    <name evidence="2" type="ORF">GCM10010991_19660</name>
</gene>
<evidence type="ECO:0008006" key="4">
    <source>
        <dbReference type="Google" id="ProtNLM"/>
    </source>
</evidence>
<feature type="transmembrane region" description="Helical" evidence="1">
    <location>
        <begin position="47"/>
        <end position="69"/>
    </location>
</feature>
<evidence type="ECO:0000256" key="1">
    <source>
        <dbReference type="SAM" id="Phobius"/>
    </source>
</evidence>